<sequence>MSDPYKVLGVSPDATDEEIKKAYRALSRKYHPDANVGAPNIKEIEEKFKEIQAAYQQIMDARERGESGYGHSQSSYGGYGGFGRGFGGYGNQSSGDYGSTNEDSLRYQAAANYINARHFQEALNVLSSISDRQAPWYYYSALAHMGLGNNIKAMDYARQANAMDPANPRYQQLLDQLESGGSWYNTMGDSYGMPMAGDNWCVKLCLLNLCCNCCGPC</sequence>
<keyword evidence="1" id="KW-0235">DNA replication</keyword>
<dbReference type="PROSITE" id="PS50076">
    <property type="entry name" value="DNAJ_2"/>
    <property type="match status" value="1"/>
</dbReference>
<proteinExistence type="predicted"/>
<dbReference type="Proteomes" id="UP000823935">
    <property type="component" value="Unassembled WGS sequence"/>
</dbReference>
<dbReference type="PRINTS" id="PR00625">
    <property type="entry name" value="JDOMAIN"/>
</dbReference>
<evidence type="ECO:0000313" key="3">
    <source>
        <dbReference type="EMBL" id="HIS32747.1"/>
    </source>
</evidence>
<name>A0A9D1JL47_9FIRM</name>
<dbReference type="PANTHER" id="PTHR24074">
    <property type="entry name" value="CO-CHAPERONE PROTEIN DJLA"/>
    <property type="match status" value="1"/>
</dbReference>
<gene>
    <name evidence="3" type="ORF">IAB44_14565</name>
</gene>
<dbReference type="SUPFAM" id="SSF48452">
    <property type="entry name" value="TPR-like"/>
    <property type="match status" value="1"/>
</dbReference>
<comment type="caution">
    <text evidence="3">The sequence shown here is derived from an EMBL/GenBank/DDBJ whole genome shotgun (WGS) entry which is preliminary data.</text>
</comment>
<dbReference type="InterPro" id="IPR011990">
    <property type="entry name" value="TPR-like_helical_dom_sf"/>
</dbReference>
<dbReference type="CDD" id="cd06257">
    <property type="entry name" value="DnaJ"/>
    <property type="match status" value="1"/>
</dbReference>
<reference evidence="3" key="2">
    <citation type="journal article" date="2021" name="PeerJ">
        <title>Extensive microbial diversity within the chicken gut microbiome revealed by metagenomics and culture.</title>
        <authorList>
            <person name="Gilroy R."/>
            <person name="Ravi A."/>
            <person name="Getino M."/>
            <person name="Pursley I."/>
            <person name="Horton D.L."/>
            <person name="Alikhan N.F."/>
            <person name="Baker D."/>
            <person name="Gharbi K."/>
            <person name="Hall N."/>
            <person name="Watson M."/>
            <person name="Adriaenssens E.M."/>
            <person name="Foster-Nyarko E."/>
            <person name="Jarju S."/>
            <person name="Secka A."/>
            <person name="Antonio M."/>
            <person name="Oren A."/>
            <person name="Chaudhuri R.R."/>
            <person name="La Ragione R."/>
            <person name="Hildebrand F."/>
            <person name="Pallen M.J."/>
        </authorList>
    </citation>
    <scope>NUCLEOTIDE SEQUENCE</scope>
    <source>
        <strain evidence="3">CHK190-19873</strain>
    </source>
</reference>
<protein>
    <submittedName>
        <fullName evidence="3">J domain-containing protein</fullName>
    </submittedName>
</protein>
<dbReference type="Gene3D" id="1.10.287.110">
    <property type="entry name" value="DnaJ domain"/>
    <property type="match status" value="1"/>
</dbReference>
<dbReference type="EMBL" id="DVIQ01000099">
    <property type="protein sequence ID" value="HIS32747.1"/>
    <property type="molecule type" value="Genomic_DNA"/>
</dbReference>
<accession>A0A9D1JL47</accession>
<dbReference type="InterPro" id="IPR036869">
    <property type="entry name" value="J_dom_sf"/>
</dbReference>
<dbReference type="GO" id="GO:0006260">
    <property type="term" value="P:DNA replication"/>
    <property type="evidence" value="ECO:0007669"/>
    <property type="project" value="UniProtKB-KW"/>
</dbReference>
<dbReference type="AlphaFoldDB" id="A0A9D1JL47"/>
<dbReference type="SUPFAM" id="SSF46565">
    <property type="entry name" value="Chaperone J-domain"/>
    <property type="match status" value="1"/>
</dbReference>
<evidence type="ECO:0000256" key="1">
    <source>
        <dbReference type="ARBA" id="ARBA00022705"/>
    </source>
</evidence>
<reference evidence="3" key="1">
    <citation type="submission" date="2020-10" db="EMBL/GenBank/DDBJ databases">
        <authorList>
            <person name="Gilroy R."/>
        </authorList>
    </citation>
    <scope>NUCLEOTIDE SEQUENCE</scope>
    <source>
        <strain evidence="3">CHK190-19873</strain>
    </source>
</reference>
<dbReference type="InterPro" id="IPR050817">
    <property type="entry name" value="DjlA_DnaK_co-chaperone"/>
</dbReference>
<evidence type="ECO:0000259" key="2">
    <source>
        <dbReference type="PROSITE" id="PS50076"/>
    </source>
</evidence>
<evidence type="ECO:0000313" key="4">
    <source>
        <dbReference type="Proteomes" id="UP000823935"/>
    </source>
</evidence>
<dbReference type="SMART" id="SM00271">
    <property type="entry name" value="DnaJ"/>
    <property type="match status" value="1"/>
</dbReference>
<dbReference type="InterPro" id="IPR001623">
    <property type="entry name" value="DnaJ_domain"/>
</dbReference>
<dbReference type="Gene3D" id="1.25.40.10">
    <property type="entry name" value="Tetratricopeptide repeat domain"/>
    <property type="match status" value="1"/>
</dbReference>
<organism evidence="3 4">
    <name type="scientific">Candidatus Limivivens intestinipullorum</name>
    <dbReference type="NCBI Taxonomy" id="2840858"/>
    <lineage>
        <taxon>Bacteria</taxon>
        <taxon>Bacillati</taxon>
        <taxon>Bacillota</taxon>
        <taxon>Clostridia</taxon>
        <taxon>Lachnospirales</taxon>
        <taxon>Lachnospiraceae</taxon>
        <taxon>Lachnospiraceae incertae sedis</taxon>
        <taxon>Candidatus Limivivens</taxon>
    </lineage>
</organism>
<dbReference type="Pfam" id="PF00226">
    <property type="entry name" value="DnaJ"/>
    <property type="match status" value="1"/>
</dbReference>
<feature type="domain" description="J" evidence="2">
    <location>
        <begin position="3"/>
        <end position="80"/>
    </location>
</feature>